<dbReference type="VEuPathDB" id="FungiDB:QG37_07925"/>
<gene>
    <name evidence="1" type="ORF">QG37_07925</name>
</gene>
<dbReference type="EMBL" id="LGST01000065">
    <property type="protein sequence ID" value="KND95823.1"/>
    <property type="molecule type" value="Genomic_DNA"/>
</dbReference>
<evidence type="ECO:0000313" key="2">
    <source>
        <dbReference type="Proteomes" id="UP000037122"/>
    </source>
</evidence>
<evidence type="ECO:0000313" key="1">
    <source>
        <dbReference type="EMBL" id="KND95823.1"/>
    </source>
</evidence>
<sequence length="62" mass="6934">MIGRDGNFLKLTETGSIIMKLLFLVEINRPQVEGLKCLALFGERWAASDSALHFLRSLKIAT</sequence>
<reference evidence="2" key="1">
    <citation type="journal article" date="2015" name="BMC Genomics">
        <title>Draft genome of a commonly misdiagnosed multidrug resistant pathogen Candida auris.</title>
        <authorList>
            <person name="Chatterjee S."/>
            <person name="Alampalli S.V."/>
            <person name="Nageshan R.K."/>
            <person name="Chettiar S.T."/>
            <person name="Joshi S."/>
            <person name="Tatu U.S."/>
        </authorList>
    </citation>
    <scope>NUCLEOTIDE SEQUENCE [LARGE SCALE GENOMIC DNA]</scope>
    <source>
        <strain evidence="2">6684</strain>
    </source>
</reference>
<comment type="caution">
    <text evidence="1">The sequence shown here is derived from an EMBL/GenBank/DDBJ whole genome shotgun (WGS) entry which is preliminary data.</text>
</comment>
<proteinExistence type="predicted"/>
<dbReference type="Proteomes" id="UP000037122">
    <property type="component" value="Unassembled WGS sequence"/>
</dbReference>
<protein>
    <submittedName>
        <fullName evidence="1">Uncharacterized protein</fullName>
    </submittedName>
</protein>
<accession>A0A0L0NP43</accession>
<dbReference type="AlphaFoldDB" id="A0A0L0NP43"/>
<name>A0A0L0NP43_CANAR</name>
<organism evidence="1 2">
    <name type="scientific">Candidozyma auris</name>
    <name type="common">Yeast</name>
    <name type="synonym">Candida auris</name>
    <dbReference type="NCBI Taxonomy" id="498019"/>
    <lineage>
        <taxon>Eukaryota</taxon>
        <taxon>Fungi</taxon>
        <taxon>Dikarya</taxon>
        <taxon>Ascomycota</taxon>
        <taxon>Saccharomycotina</taxon>
        <taxon>Pichiomycetes</taxon>
        <taxon>Metschnikowiaceae</taxon>
        <taxon>Candidozyma</taxon>
    </lineage>
</organism>